<feature type="compositionally biased region" description="Polar residues" evidence="2">
    <location>
        <begin position="705"/>
        <end position="718"/>
    </location>
</feature>
<dbReference type="InterPro" id="IPR029058">
    <property type="entry name" value="AB_hydrolase_fold"/>
</dbReference>
<dbReference type="PANTHER" id="PTHR12482:SF3">
    <property type="entry name" value="PROTEIN FAM135B"/>
    <property type="match status" value="1"/>
</dbReference>
<dbReference type="Ensembl" id="ENSCPBT00000032725.1">
    <property type="protein sequence ID" value="ENSCPBP00000027818.1"/>
    <property type="gene ID" value="ENSCPBG00000019633.1"/>
</dbReference>
<dbReference type="FunFam" id="3.40.50.1820:FF:000004">
    <property type="entry name" value="Protein FAM135A isoform a"/>
    <property type="match status" value="1"/>
</dbReference>
<dbReference type="InterPro" id="IPR044294">
    <property type="entry name" value="Lipase-like"/>
</dbReference>
<evidence type="ECO:0000256" key="1">
    <source>
        <dbReference type="ARBA" id="ARBA00007949"/>
    </source>
</evidence>
<gene>
    <name evidence="3" type="primary">FAM135B</name>
</gene>
<reference evidence="3" key="2">
    <citation type="submission" date="2025-09" db="UniProtKB">
        <authorList>
            <consortium name="Ensembl"/>
        </authorList>
    </citation>
    <scope>IDENTIFICATION</scope>
</reference>
<organism evidence="3 4">
    <name type="scientific">Chrysemys picta bellii</name>
    <name type="common">Western painted turtle</name>
    <name type="synonym">Emys bellii</name>
    <dbReference type="NCBI Taxonomy" id="8478"/>
    <lineage>
        <taxon>Eukaryota</taxon>
        <taxon>Metazoa</taxon>
        <taxon>Chordata</taxon>
        <taxon>Craniata</taxon>
        <taxon>Vertebrata</taxon>
        <taxon>Euteleostomi</taxon>
        <taxon>Archelosauria</taxon>
        <taxon>Testudinata</taxon>
        <taxon>Testudines</taxon>
        <taxon>Cryptodira</taxon>
        <taxon>Durocryptodira</taxon>
        <taxon>Testudinoidea</taxon>
        <taxon>Emydidae</taxon>
        <taxon>Chrysemys</taxon>
    </lineage>
</organism>
<dbReference type="InterPro" id="IPR022122">
    <property type="entry name" value="DUF3657"/>
</dbReference>
<name>A0A8C3I460_CHRPI</name>
<feature type="region of interest" description="Disordered" evidence="2">
    <location>
        <begin position="702"/>
        <end position="724"/>
    </location>
</feature>
<evidence type="ECO:0000256" key="2">
    <source>
        <dbReference type="SAM" id="MobiDB-lite"/>
    </source>
</evidence>
<dbReference type="Proteomes" id="UP000694380">
    <property type="component" value="Unplaced"/>
</dbReference>
<dbReference type="PANTHER" id="PTHR12482">
    <property type="entry name" value="LIPASE ROG1-RELATED-RELATED"/>
    <property type="match status" value="1"/>
</dbReference>
<feature type="region of interest" description="Disordered" evidence="2">
    <location>
        <begin position="767"/>
        <end position="799"/>
    </location>
</feature>
<keyword evidence="4" id="KW-1185">Reference proteome</keyword>
<accession>A0A8C3I460</accession>
<dbReference type="GeneTree" id="ENSGT00940000156079"/>
<evidence type="ECO:0000313" key="4">
    <source>
        <dbReference type="Proteomes" id="UP000694380"/>
    </source>
</evidence>
<comment type="similarity">
    <text evidence="1">Belongs to the FAM135 family.</text>
</comment>
<sequence>MSEVQGTVEFSVELHKFHNVDLFQRGYYQIRAGLKLPSRIPHRLAATIVEQTGDSSLSSACVHENNVHSRIFQILYRNEEIVINESMNFRVHLLLDGERVEDALSEADFQLKLDLHFTDSEQQLRDISAIPVISSRTLGLHFHPRRGLHHHVPVMFDYFHLSVISVTVHASLVALHQPLISFARPGKGSWLGKGSLETGPDQSSMSLENLVFGAGYCKPTSSEMLNNPEKIAEQISKDLAWLCSHLLALWTQFLETVTLHPEVTAYLTQEHHMLRVRRFSEAFFYAEHQKLAVLTFQESLIQSHSQISTDVRNSEYLTSMPPLPAECLDIDGDGNTVPVIFEDRYVDFPYKSQSVDVFPACEVPEMNGTQMDLINNKEALASNDDITLANGDFRKDTLLIHTDKINGNASCIYSDISVDAYTAKALTQDSTSQAYTVKKEVQRKMDVSHENASVSSKEIVSGLGPGLLKHKAEDFQTSVDISLKDDRLATGVTCVDMKPSNKDSHESEPTLIISALGDSETSGLLHSTELSKAAKTDNYENSLTSDELALNELNSLEKPVDQDNKALLPVLKALPISTLDLLTQTTKDAPELKSFVKEQRAEECEEFTLMSGVIKRSSSIISDSGIESEPSSVAWSDARSRALELPSDREMLQQLVRRHTIHRNSLEGGQTESNTSLPSGIQASLTSISSLPFEEEEREVELTKLTKSVSAPQISSPEEPTDTVDVSKCDKAILEVVEGPLKSYMEVTCRSIEIAGNFSDYQTARESERSAPDIATGAHPSAAVKRGNSSAERPEEVEVKEGLEYAGQPVSLKQHRWDTSECQAVQSNEESSLETLSVTTYSDPSSVQCGACSEDLKDALKPILEGLKIGQDFYSRVSTPDIENFSRGLSQVPDFCYTVPASSETSTEFGSTRGECGSPVASETMMSCEEMQGLQEIELDDAAALLDSAAGPYCAEYPQELDRVERRLVANGSTGFHSVATEGLALESRKAVEVVNLSVSCTATCLPFSSVLKETPAVVGFSSKQAAFPITHQPLGSFGVVPCSSDDVEEEANERMLSFYQAKEKFKKELKIEGFLYSDLSVLASDIPYFPPEEEEENLEDGIHLVVCVHGLDGNSADLRLVKTFIELGLPGGKLDFLMSERNQTDTFADFDSMTDRLLDEIIQHIQLYNLSISRISFIGHSLGNVIIRSVLTRPRFRYYLNKLHTFLSLSGPHLGTLYNNSTLVSTGLWLMQKLKKSGSLLQLTFRDNADLRKCFLYQLSQKTGLQYFKNVVLVASPQDRYVPFHSARIEMCKTALKDRHTGPIYAEMINNLLQPLVGAKDCTLIRHNVFHALPNTANTLIGRAAHIAVLDSELFLEKFFLVAGLNYFK</sequence>
<dbReference type="SUPFAM" id="SSF53474">
    <property type="entry name" value="alpha/beta-Hydrolases"/>
    <property type="match status" value="1"/>
</dbReference>
<reference evidence="3" key="1">
    <citation type="submission" date="2025-08" db="UniProtKB">
        <authorList>
            <consortium name="Ensembl"/>
        </authorList>
    </citation>
    <scope>IDENTIFICATION</scope>
</reference>
<dbReference type="InterPro" id="IPR007751">
    <property type="entry name" value="DUF676_lipase-like"/>
</dbReference>
<dbReference type="Gene3D" id="3.40.50.1820">
    <property type="entry name" value="alpha/beta hydrolase"/>
    <property type="match status" value="1"/>
</dbReference>
<proteinExistence type="inferred from homology"/>
<dbReference type="Pfam" id="PF05057">
    <property type="entry name" value="DUF676"/>
    <property type="match status" value="1"/>
</dbReference>
<evidence type="ECO:0000313" key="3">
    <source>
        <dbReference type="Ensembl" id="ENSCPBP00000027818.1"/>
    </source>
</evidence>
<protein>
    <submittedName>
        <fullName evidence="3">Family with sequence similarity 135 member B</fullName>
    </submittedName>
</protein>
<dbReference type="Pfam" id="PF12394">
    <property type="entry name" value="DUF3657"/>
    <property type="match status" value="1"/>
</dbReference>
<dbReference type="OrthoDB" id="273452at2759"/>